<gene>
    <name evidence="1" type="ORF">BSIN_2513</name>
</gene>
<organism evidence="1 2">
    <name type="scientific">Burkholderia singularis</name>
    <dbReference type="NCBI Taxonomy" id="1503053"/>
    <lineage>
        <taxon>Bacteria</taxon>
        <taxon>Pseudomonadati</taxon>
        <taxon>Pseudomonadota</taxon>
        <taxon>Betaproteobacteria</taxon>
        <taxon>Burkholderiales</taxon>
        <taxon>Burkholderiaceae</taxon>
        <taxon>Burkholderia</taxon>
        <taxon>pseudomallei group</taxon>
    </lineage>
</organism>
<evidence type="ECO:0000313" key="1">
    <source>
        <dbReference type="EMBL" id="SMF99495.1"/>
    </source>
</evidence>
<proteinExistence type="predicted"/>
<accession>A0A238H2W2</accession>
<protein>
    <submittedName>
        <fullName evidence="1">Uncharacterized protein</fullName>
    </submittedName>
</protein>
<evidence type="ECO:0000313" key="2">
    <source>
        <dbReference type="Proteomes" id="UP000198460"/>
    </source>
</evidence>
<reference evidence="1 2" key="1">
    <citation type="submission" date="2017-04" db="EMBL/GenBank/DDBJ databases">
        <authorList>
            <person name="Afonso C.L."/>
            <person name="Miller P.J."/>
            <person name="Scott M.A."/>
            <person name="Spackman E."/>
            <person name="Goraichik I."/>
            <person name="Dimitrov K.M."/>
            <person name="Suarez D.L."/>
            <person name="Swayne D.E."/>
        </authorList>
    </citation>
    <scope>NUCLEOTIDE SEQUENCE [LARGE SCALE GENOMIC DNA]</scope>
    <source>
        <strain evidence="1">LMG 28154</strain>
    </source>
</reference>
<name>A0A238H2W2_9BURK</name>
<dbReference type="Proteomes" id="UP000198460">
    <property type="component" value="Unassembled WGS sequence"/>
</dbReference>
<dbReference type="EMBL" id="FXAN01000041">
    <property type="protein sequence ID" value="SMF99495.1"/>
    <property type="molecule type" value="Genomic_DNA"/>
</dbReference>
<sequence>MRSHPERLPPSTRRRRFFIIGNGFANGKVAFDYAYHVNRARFARRRRGHWRDARRPDFARVLGVRCGQIGRPDRFARRRVISHSPRARRAANRPANIDSISEANGLAAYGCVNRNRLAKRTRQARSARCVDSGGAWR</sequence>
<dbReference type="AlphaFoldDB" id="A0A238H2W2"/>